<protein>
    <submittedName>
        <fullName evidence="1">Uncharacterized protein</fullName>
    </submittedName>
</protein>
<name>A0ACC2QDV2_9NEOP</name>
<dbReference type="Proteomes" id="UP001231649">
    <property type="component" value="Chromosome 21"/>
</dbReference>
<evidence type="ECO:0000313" key="1">
    <source>
        <dbReference type="EMBL" id="KAJ8713053.1"/>
    </source>
</evidence>
<evidence type="ECO:0000313" key="2">
    <source>
        <dbReference type="Proteomes" id="UP001231649"/>
    </source>
</evidence>
<dbReference type="EMBL" id="CM056797">
    <property type="protein sequence ID" value="KAJ8713053.1"/>
    <property type="molecule type" value="Genomic_DNA"/>
</dbReference>
<gene>
    <name evidence="1" type="ORF">PYW08_008357</name>
</gene>
<reference evidence="1" key="1">
    <citation type="submission" date="2023-03" db="EMBL/GenBank/DDBJ databases">
        <title>Chromosome-level genomes of two armyworms, Mythimna separata and Mythimna loreyi, provide insights into the biosynthesis and reception of sex pheromones.</title>
        <authorList>
            <person name="Zhao H."/>
        </authorList>
    </citation>
    <scope>NUCLEOTIDE SEQUENCE</scope>
    <source>
        <strain evidence="1">BeijingLab</strain>
    </source>
</reference>
<organism evidence="1 2">
    <name type="scientific">Mythimna loreyi</name>
    <dbReference type="NCBI Taxonomy" id="667449"/>
    <lineage>
        <taxon>Eukaryota</taxon>
        <taxon>Metazoa</taxon>
        <taxon>Ecdysozoa</taxon>
        <taxon>Arthropoda</taxon>
        <taxon>Hexapoda</taxon>
        <taxon>Insecta</taxon>
        <taxon>Pterygota</taxon>
        <taxon>Neoptera</taxon>
        <taxon>Endopterygota</taxon>
        <taxon>Lepidoptera</taxon>
        <taxon>Glossata</taxon>
        <taxon>Ditrysia</taxon>
        <taxon>Noctuoidea</taxon>
        <taxon>Noctuidae</taxon>
        <taxon>Noctuinae</taxon>
        <taxon>Hadenini</taxon>
        <taxon>Mythimna</taxon>
    </lineage>
</organism>
<proteinExistence type="predicted"/>
<accession>A0ACC2QDV2</accession>
<keyword evidence="2" id="KW-1185">Reference proteome</keyword>
<sequence length="249" mass="26747">MERWATSTAVVTGATGGVGGAVSVALANAGLTVIALDVNFERIHELQSLRHEVSSGKIIARRCDITSPKDVTETFKWVNEEYGGVHVLVNCAGVLFPGHITDVGNKTLSDDQIIKTIDVNLTGMILCTRHAVASMKLHGIDGHIININSIAGHYIPWADNMNVYATTKHGVSAFTASLNNELAAFHNKIKTTSISPGLVSTPLASYVEQLKMPALQPAELACAVLYVLSTPQHININELTITPVMEQRL</sequence>
<comment type="caution">
    <text evidence="1">The sequence shown here is derived from an EMBL/GenBank/DDBJ whole genome shotgun (WGS) entry which is preliminary data.</text>
</comment>